<dbReference type="Proteomes" id="UP001220610">
    <property type="component" value="Chromosome"/>
</dbReference>
<evidence type="ECO:0000313" key="2">
    <source>
        <dbReference type="Proteomes" id="UP001220610"/>
    </source>
</evidence>
<evidence type="ECO:0000313" key="1">
    <source>
        <dbReference type="EMBL" id="WEK37559.1"/>
    </source>
</evidence>
<dbReference type="AlphaFoldDB" id="A0AAJ5WWM2"/>
<proteinExistence type="predicted"/>
<accession>A0AAJ5WWM2</accession>
<name>A0AAJ5WWM2_9BACT</name>
<reference evidence="1" key="1">
    <citation type="submission" date="2023-03" db="EMBL/GenBank/DDBJ databases">
        <title>Andean soil-derived lignocellulolytic bacterial consortium as a source of novel taxa and putative plastic-active enzymes.</title>
        <authorList>
            <person name="Diaz-Garcia L."/>
            <person name="Chuvochina M."/>
            <person name="Feuerriegel G."/>
            <person name="Bunk B."/>
            <person name="Sproer C."/>
            <person name="Streit W.R."/>
            <person name="Rodriguez L.M."/>
            <person name="Overmann J."/>
            <person name="Jimenez D.J."/>
        </authorList>
    </citation>
    <scope>NUCLEOTIDE SEQUENCE</scope>
    <source>
        <strain evidence="1">MAG 7</strain>
    </source>
</reference>
<sequence>MDAIVSGRVLVAGGYGHIGHSPEAGYSGQGNKTPAADGWGFCKKRAPAIQAPSYTLERRLAVN</sequence>
<dbReference type="EMBL" id="CP119311">
    <property type="protein sequence ID" value="WEK37559.1"/>
    <property type="molecule type" value="Genomic_DNA"/>
</dbReference>
<gene>
    <name evidence="1" type="ORF">P0Y53_08595</name>
</gene>
<protein>
    <submittedName>
        <fullName evidence="1">Uncharacterized protein</fullName>
    </submittedName>
</protein>
<organism evidence="1 2">
    <name type="scientific">Candidatus Pseudobacter hemicellulosilyticus</name>
    <dbReference type="NCBI Taxonomy" id="3121375"/>
    <lineage>
        <taxon>Bacteria</taxon>
        <taxon>Pseudomonadati</taxon>
        <taxon>Bacteroidota</taxon>
        <taxon>Chitinophagia</taxon>
        <taxon>Chitinophagales</taxon>
        <taxon>Chitinophagaceae</taxon>
        <taxon>Pseudobacter</taxon>
    </lineage>
</organism>